<dbReference type="AlphaFoldDB" id="A0A0F9E218"/>
<sequence>MKIFGFYRDNIKDVDADTKVQTEKITDEDIIRFITAGVLRLTIDATGIAITNLTTGSVLFAGA</sequence>
<gene>
    <name evidence="1" type="ORF">LCGC14_2208140</name>
</gene>
<evidence type="ECO:0000313" key="1">
    <source>
        <dbReference type="EMBL" id="KKL60161.1"/>
    </source>
</evidence>
<organism evidence="1">
    <name type="scientific">marine sediment metagenome</name>
    <dbReference type="NCBI Taxonomy" id="412755"/>
    <lineage>
        <taxon>unclassified sequences</taxon>
        <taxon>metagenomes</taxon>
        <taxon>ecological metagenomes</taxon>
    </lineage>
</organism>
<protein>
    <submittedName>
        <fullName evidence="1">Uncharacterized protein</fullName>
    </submittedName>
</protein>
<accession>A0A0F9E218</accession>
<dbReference type="EMBL" id="LAZR01029245">
    <property type="protein sequence ID" value="KKL60161.1"/>
    <property type="molecule type" value="Genomic_DNA"/>
</dbReference>
<comment type="caution">
    <text evidence="1">The sequence shown here is derived from an EMBL/GenBank/DDBJ whole genome shotgun (WGS) entry which is preliminary data.</text>
</comment>
<reference evidence="1" key="1">
    <citation type="journal article" date="2015" name="Nature">
        <title>Complex archaea that bridge the gap between prokaryotes and eukaryotes.</title>
        <authorList>
            <person name="Spang A."/>
            <person name="Saw J.H."/>
            <person name="Jorgensen S.L."/>
            <person name="Zaremba-Niedzwiedzka K."/>
            <person name="Martijn J."/>
            <person name="Lind A.E."/>
            <person name="van Eijk R."/>
            <person name="Schleper C."/>
            <person name="Guy L."/>
            <person name="Ettema T.J."/>
        </authorList>
    </citation>
    <scope>NUCLEOTIDE SEQUENCE</scope>
</reference>
<proteinExistence type="predicted"/>
<name>A0A0F9E218_9ZZZZ</name>
<feature type="non-terminal residue" evidence="1">
    <location>
        <position position="63"/>
    </location>
</feature>